<dbReference type="EMBL" id="HACG01017973">
    <property type="protein sequence ID" value="CEK64838.1"/>
    <property type="molecule type" value="Transcribed_RNA"/>
</dbReference>
<gene>
    <name evidence="1" type="primary">ORF53088</name>
</gene>
<reference evidence="1" key="1">
    <citation type="submission" date="2014-12" db="EMBL/GenBank/DDBJ databases">
        <title>Insight into the proteome of Arion vulgaris.</title>
        <authorList>
            <person name="Aradska J."/>
            <person name="Bulat T."/>
            <person name="Smidak R."/>
            <person name="Sarate P."/>
            <person name="Gangsoo J."/>
            <person name="Sialana F."/>
            <person name="Bilban M."/>
            <person name="Lubec G."/>
        </authorList>
    </citation>
    <scope>NUCLEOTIDE SEQUENCE</scope>
    <source>
        <tissue evidence="1">Skin</tissue>
    </source>
</reference>
<feature type="non-terminal residue" evidence="1">
    <location>
        <position position="94"/>
    </location>
</feature>
<name>A0A0B6Z8H9_9EUPU</name>
<dbReference type="AlphaFoldDB" id="A0A0B6Z8H9"/>
<sequence length="94" mass="10697">ILQTKNGEKKKFWKMFLSKLVTLDISVHISAQSLSNDKICQHHTYLIASTVILNFVLVIQKVGCSLSVSRTGKLIVTKSESRFQEIEHDSKQHD</sequence>
<proteinExistence type="predicted"/>
<evidence type="ECO:0000313" key="1">
    <source>
        <dbReference type="EMBL" id="CEK64838.1"/>
    </source>
</evidence>
<accession>A0A0B6Z8H9</accession>
<protein>
    <submittedName>
        <fullName evidence="1">Uncharacterized protein</fullName>
    </submittedName>
</protein>
<organism evidence="1">
    <name type="scientific">Arion vulgaris</name>
    <dbReference type="NCBI Taxonomy" id="1028688"/>
    <lineage>
        <taxon>Eukaryota</taxon>
        <taxon>Metazoa</taxon>
        <taxon>Spiralia</taxon>
        <taxon>Lophotrochozoa</taxon>
        <taxon>Mollusca</taxon>
        <taxon>Gastropoda</taxon>
        <taxon>Heterobranchia</taxon>
        <taxon>Euthyneura</taxon>
        <taxon>Panpulmonata</taxon>
        <taxon>Eupulmonata</taxon>
        <taxon>Stylommatophora</taxon>
        <taxon>Helicina</taxon>
        <taxon>Arionoidea</taxon>
        <taxon>Arionidae</taxon>
        <taxon>Arion</taxon>
    </lineage>
</organism>
<feature type="non-terminal residue" evidence="1">
    <location>
        <position position="1"/>
    </location>
</feature>